<dbReference type="Gene3D" id="3.10.20.310">
    <property type="entry name" value="membrane protein fhac"/>
    <property type="match status" value="1"/>
</dbReference>
<evidence type="ECO:0000256" key="6">
    <source>
        <dbReference type="ARBA" id="ARBA00022989"/>
    </source>
</evidence>
<reference evidence="11 12" key="1">
    <citation type="submission" date="2019-09" db="EMBL/GenBank/DDBJ databases">
        <title>YIM 132180 draft genome.</title>
        <authorList>
            <person name="Zhang K."/>
        </authorList>
    </citation>
    <scope>NUCLEOTIDE SEQUENCE [LARGE SCALE GENOMIC DNA]</scope>
    <source>
        <strain evidence="11 12">YIM 132180</strain>
    </source>
</reference>
<name>A0A7V7TXK0_9HYPH</name>
<keyword evidence="12" id="KW-1185">Reference proteome</keyword>
<dbReference type="PANTHER" id="PTHR35851">
    <property type="entry name" value="CELL DIVISION PROTEIN FTSQ"/>
    <property type="match status" value="1"/>
</dbReference>
<dbReference type="GO" id="GO:0032153">
    <property type="term" value="C:cell division site"/>
    <property type="evidence" value="ECO:0007669"/>
    <property type="project" value="UniProtKB-UniRule"/>
</dbReference>
<proteinExistence type="inferred from homology"/>
<dbReference type="PROSITE" id="PS51779">
    <property type="entry name" value="POTRA"/>
    <property type="match status" value="1"/>
</dbReference>
<dbReference type="GO" id="GO:0090529">
    <property type="term" value="P:cell septum assembly"/>
    <property type="evidence" value="ECO:0007669"/>
    <property type="project" value="InterPro"/>
</dbReference>
<organism evidence="11 12">
    <name type="scientific">Plantimonas leprariae</name>
    <dbReference type="NCBI Taxonomy" id="2615207"/>
    <lineage>
        <taxon>Bacteria</taxon>
        <taxon>Pseudomonadati</taxon>
        <taxon>Pseudomonadota</taxon>
        <taxon>Alphaproteobacteria</taxon>
        <taxon>Hyphomicrobiales</taxon>
        <taxon>Aurantimonadaceae</taxon>
        <taxon>Plantimonas</taxon>
    </lineage>
</organism>
<dbReference type="InterPro" id="IPR045335">
    <property type="entry name" value="FtsQ_C_sf"/>
</dbReference>
<dbReference type="Gene3D" id="3.40.50.11690">
    <property type="entry name" value="Cell division protein FtsQ/DivIB"/>
    <property type="match status" value="1"/>
</dbReference>
<keyword evidence="7 9" id="KW-0472">Membrane</keyword>
<dbReference type="GO" id="GO:0005886">
    <property type="term" value="C:plasma membrane"/>
    <property type="evidence" value="ECO:0007669"/>
    <property type="project" value="UniProtKB-SubCell"/>
</dbReference>
<accession>A0A7V7TXK0</accession>
<dbReference type="Pfam" id="PF03799">
    <property type="entry name" value="FtsQ_DivIB_C"/>
    <property type="match status" value="1"/>
</dbReference>
<feature type="domain" description="POTRA" evidence="10">
    <location>
        <begin position="70"/>
        <end position="138"/>
    </location>
</feature>
<sequence>MEASLSRRGAFRISFLGRKLANAGRAFGRLPRPSFNALAALFLGSTALYGMVLGGHTTGVIDNVSQPLGFSIDKVDVSGNAETSEIDVLQALWSTGAQSLPSLDVDAARQTLEAMPWIQSASVAKTYPDRVTISLVEKHPFAVWQKGGELLVIDREGREIMPYLPNRFASLPFVVGPGANEDAAEFLDAMDVLPELRARVRAYVRVGDRRWDLRLENGLTVRLPEDGAVEAAAELTRMDKETGLLSRDIAGVDMRVADRVIVRLTPDALKRRDAAVKERDKLIKRSQKEKPA</sequence>
<dbReference type="InterPro" id="IPR013685">
    <property type="entry name" value="POTRA_FtsQ_type"/>
</dbReference>
<gene>
    <name evidence="9" type="primary">ftsQ</name>
    <name evidence="11" type="ORF">F6X38_07525</name>
</gene>
<protein>
    <recommendedName>
        <fullName evidence="9">Cell division protein FtsQ</fullName>
    </recommendedName>
</protein>
<keyword evidence="5 9" id="KW-0812">Transmembrane</keyword>
<comment type="function">
    <text evidence="9">Essential cell division protein.</text>
</comment>
<dbReference type="HAMAP" id="MF_00911">
    <property type="entry name" value="FtsQ_subfam"/>
    <property type="match status" value="1"/>
</dbReference>
<evidence type="ECO:0000256" key="8">
    <source>
        <dbReference type="ARBA" id="ARBA00023306"/>
    </source>
</evidence>
<comment type="similarity">
    <text evidence="9">Belongs to the FtsQ/DivIB family. FtsQ subfamily.</text>
</comment>
<evidence type="ECO:0000256" key="3">
    <source>
        <dbReference type="ARBA" id="ARBA00022519"/>
    </source>
</evidence>
<dbReference type="Proteomes" id="UP000432089">
    <property type="component" value="Unassembled WGS sequence"/>
</dbReference>
<comment type="subcellular location">
    <subcellularLocation>
        <location evidence="9">Cell inner membrane</location>
        <topology evidence="9">Single-pass type II membrane protein</topology>
    </subcellularLocation>
    <subcellularLocation>
        <location evidence="1">Membrane</location>
    </subcellularLocation>
    <text evidence="9">Localizes to the division septum.</text>
</comment>
<keyword evidence="3 9" id="KW-0997">Cell inner membrane</keyword>
<keyword evidence="8 9" id="KW-0131">Cell cycle</keyword>
<dbReference type="InterPro" id="IPR034746">
    <property type="entry name" value="POTRA"/>
</dbReference>
<keyword evidence="4 9" id="KW-0132">Cell division</keyword>
<evidence type="ECO:0000256" key="9">
    <source>
        <dbReference type="HAMAP-Rule" id="MF_00911"/>
    </source>
</evidence>
<dbReference type="Pfam" id="PF08478">
    <property type="entry name" value="POTRA_1"/>
    <property type="match status" value="1"/>
</dbReference>
<evidence type="ECO:0000256" key="7">
    <source>
        <dbReference type="ARBA" id="ARBA00023136"/>
    </source>
</evidence>
<keyword evidence="6 9" id="KW-1133">Transmembrane helix</keyword>
<dbReference type="InterPro" id="IPR005548">
    <property type="entry name" value="Cell_div_FtsQ/DivIB_C"/>
</dbReference>
<dbReference type="PANTHER" id="PTHR35851:SF1">
    <property type="entry name" value="CELL DIVISION PROTEIN FTSQ"/>
    <property type="match status" value="1"/>
</dbReference>
<evidence type="ECO:0000256" key="5">
    <source>
        <dbReference type="ARBA" id="ARBA00022692"/>
    </source>
</evidence>
<dbReference type="AlphaFoldDB" id="A0A7V7TXK0"/>
<comment type="caution">
    <text evidence="11">The sequence shown here is derived from an EMBL/GenBank/DDBJ whole genome shotgun (WGS) entry which is preliminary data.</text>
</comment>
<evidence type="ECO:0000259" key="10">
    <source>
        <dbReference type="PROSITE" id="PS51779"/>
    </source>
</evidence>
<keyword evidence="2 9" id="KW-1003">Cell membrane</keyword>
<evidence type="ECO:0000313" key="11">
    <source>
        <dbReference type="EMBL" id="KAB0680957.1"/>
    </source>
</evidence>
<evidence type="ECO:0000256" key="1">
    <source>
        <dbReference type="ARBA" id="ARBA00004370"/>
    </source>
</evidence>
<dbReference type="GO" id="GO:0043093">
    <property type="term" value="P:FtsZ-dependent cytokinesis"/>
    <property type="evidence" value="ECO:0007669"/>
    <property type="project" value="UniProtKB-UniRule"/>
</dbReference>
<evidence type="ECO:0000256" key="4">
    <source>
        <dbReference type="ARBA" id="ARBA00022618"/>
    </source>
</evidence>
<evidence type="ECO:0000313" key="12">
    <source>
        <dbReference type="Proteomes" id="UP000432089"/>
    </source>
</evidence>
<dbReference type="EMBL" id="VZDO01000004">
    <property type="protein sequence ID" value="KAB0680957.1"/>
    <property type="molecule type" value="Genomic_DNA"/>
</dbReference>
<evidence type="ECO:0000256" key="2">
    <source>
        <dbReference type="ARBA" id="ARBA00022475"/>
    </source>
</evidence>
<dbReference type="InterPro" id="IPR026579">
    <property type="entry name" value="FtsQ"/>
</dbReference>